<name>A0A9W5LGG8_9BACI</name>
<organism evidence="1 2">
    <name type="scientific">Bacillus inaquosorum KCTC 13429</name>
    <dbReference type="NCBI Taxonomy" id="1236548"/>
    <lineage>
        <taxon>Bacteria</taxon>
        <taxon>Bacillati</taxon>
        <taxon>Bacillota</taxon>
        <taxon>Bacilli</taxon>
        <taxon>Bacillales</taxon>
        <taxon>Bacillaceae</taxon>
        <taxon>Bacillus</taxon>
    </lineage>
</organism>
<evidence type="ECO:0000313" key="2">
    <source>
        <dbReference type="Proteomes" id="UP000011182"/>
    </source>
</evidence>
<keyword evidence="2" id="KW-1185">Reference proteome</keyword>
<protein>
    <submittedName>
        <fullName evidence="1">Uncharacterized protein</fullName>
    </submittedName>
</protein>
<evidence type="ECO:0000313" key="1">
    <source>
        <dbReference type="EMBL" id="ELS60297.1"/>
    </source>
</evidence>
<dbReference type="AlphaFoldDB" id="A0A9W5LGG8"/>
<proteinExistence type="predicted"/>
<dbReference type="Proteomes" id="UP000011182">
    <property type="component" value="Unassembled WGS sequence"/>
</dbReference>
<comment type="caution">
    <text evidence="1">The sequence shown here is derived from an EMBL/GenBank/DDBJ whole genome shotgun (WGS) entry which is preliminary data.</text>
</comment>
<reference evidence="1 2" key="1">
    <citation type="journal article" date="2014" name="Syst. Appl. Microbiol.">
        <title>Genomic insights into the taxonomic status of the three subspecies of Bacillus subtilis.</title>
        <authorList>
            <person name="Yi H."/>
            <person name="Chun J."/>
            <person name="Cha C.J."/>
        </authorList>
    </citation>
    <scope>NUCLEOTIDE SEQUENCE [LARGE SCALE GENOMIC DNA]</scope>
    <source>
        <strain evidence="1 2">KCTC 13429</strain>
    </source>
</reference>
<accession>A0A9W5LGG8</accession>
<dbReference type="EMBL" id="AMXN01000006">
    <property type="protein sequence ID" value="ELS60297.1"/>
    <property type="molecule type" value="Genomic_DNA"/>
</dbReference>
<gene>
    <name evidence="1" type="ORF">BSI_32950</name>
</gene>
<sequence length="47" mass="5689">MPLQVLQRRYLQIGGKLNAGYVDLYDKKQHIPFYKLESFFEENLKKK</sequence>